<evidence type="ECO:0000313" key="2">
    <source>
        <dbReference type="Proteomes" id="UP000034292"/>
    </source>
</evidence>
<accession>A0A0G0TLT8</accession>
<reference evidence="1 2" key="1">
    <citation type="journal article" date="2015" name="Nature">
        <title>rRNA introns, odd ribosomes, and small enigmatic genomes across a large radiation of phyla.</title>
        <authorList>
            <person name="Brown C.T."/>
            <person name="Hug L.A."/>
            <person name="Thomas B.C."/>
            <person name="Sharon I."/>
            <person name="Castelle C.J."/>
            <person name="Singh A."/>
            <person name="Wilkins M.J."/>
            <person name="Williams K.H."/>
            <person name="Banfield J.F."/>
        </authorList>
    </citation>
    <scope>NUCLEOTIDE SEQUENCE [LARGE SCALE GENOMIC DNA]</scope>
</reference>
<name>A0A0G0TLT8_9BACT</name>
<comment type="caution">
    <text evidence="1">The sequence shown here is derived from an EMBL/GenBank/DDBJ whole genome shotgun (WGS) entry which is preliminary data.</text>
</comment>
<evidence type="ECO:0000313" key="1">
    <source>
        <dbReference type="EMBL" id="KKR77969.1"/>
    </source>
</evidence>
<proteinExistence type="predicted"/>
<gene>
    <name evidence="1" type="ORF">UU23_C0005G0007</name>
</gene>
<protein>
    <submittedName>
        <fullName evidence="1">Uncharacterized protein</fullName>
    </submittedName>
</protein>
<dbReference type="AlphaFoldDB" id="A0A0G0TLT8"/>
<organism evidence="1 2">
    <name type="scientific">Candidatus Curtissbacteria bacterium GW2011_GWA1_40_9</name>
    <dbReference type="NCBI Taxonomy" id="1618408"/>
    <lineage>
        <taxon>Bacteria</taxon>
        <taxon>Candidatus Curtissiibacteriota</taxon>
    </lineage>
</organism>
<dbReference type="EMBL" id="LBZV01000005">
    <property type="protein sequence ID" value="KKR77969.1"/>
    <property type="molecule type" value="Genomic_DNA"/>
</dbReference>
<dbReference type="Proteomes" id="UP000034292">
    <property type="component" value="Unassembled WGS sequence"/>
</dbReference>
<dbReference type="STRING" id="1618408.UU23_C0005G0007"/>
<sequence>MTSEVVNLYQELEIASDKSLTKPVGQRIYGPSNDLVREEWEWDDYDWTLLMAQFGPIYKR</sequence>